<dbReference type="Pfam" id="PF01784">
    <property type="entry name" value="DUF34_NIF3"/>
    <property type="match status" value="1"/>
</dbReference>
<evidence type="ECO:0000313" key="4">
    <source>
        <dbReference type="EMBL" id="AAA87434.1"/>
    </source>
</evidence>
<sequence>MNGIAPESLALEGDPVGYHGPDISVESAVIMMDYIEGAVVDGYDLLVLHHPPLLRPPVPYYVIHSNWDVADGGACDALAEALNLYPESLLDPATGIGRICSGDIYLDELLERVSGLNPSSIRIVNPAENIDRVAVVSGFGLSQEDLIIRAFNEEVSAFISGDLTHRCAVLARNLQITLVDAGHYSTEMPGLLRLRDIIEDFGITADILDTGTPWQEYMAPD</sequence>
<dbReference type="Gene3D" id="3.40.1390.30">
    <property type="entry name" value="NIF3 (NGG1p interacting factor 3)-like"/>
    <property type="match status" value="1"/>
</dbReference>
<proteinExistence type="inferred from homology"/>
<dbReference type="PANTHER" id="PTHR13799:SF14">
    <property type="entry name" value="GTP CYCLOHYDROLASE 1 TYPE 2 HOMOLOG"/>
    <property type="match status" value="1"/>
</dbReference>
<dbReference type="InterPro" id="IPR036069">
    <property type="entry name" value="DUF34/NIF3_sf"/>
</dbReference>
<dbReference type="GO" id="GO:0005737">
    <property type="term" value="C:cytoplasm"/>
    <property type="evidence" value="ECO:0007669"/>
    <property type="project" value="TreeGrafter"/>
</dbReference>
<dbReference type="NCBIfam" id="TIGR00486">
    <property type="entry name" value="YbgI_SA1388"/>
    <property type="match status" value="1"/>
</dbReference>
<protein>
    <recommendedName>
        <fullName evidence="5">Nif3-like dinuclear metal center hexameric protein</fullName>
    </recommendedName>
</protein>
<evidence type="ECO:0000256" key="3">
    <source>
        <dbReference type="PIRSR" id="PIRSR602678-1"/>
    </source>
</evidence>
<comment type="similarity">
    <text evidence="1">Belongs to the GTP cyclohydrolase I type 2/NIF3 family.</text>
</comment>
<dbReference type="InterPro" id="IPR002678">
    <property type="entry name" value="DUF34/NIF3"/>
</dbReference>
<name>Q50523_METTF</name>
<dbReference type="PANTHER" id="PTHR13799">
    <property type="entry name" value="NGG1 INTERACTING FACTOR 3"/>
    <property type="match status" value="1"/>
</dbReference>
<reference evidence="4" key="2">
    <citation type="submission" date="1995-01" db="EMBL/GenBank/DDBJ databases">
        <authorList>
            <person name="Noelling J."/>
        </authorList>
    </citation>
    <scope>NUCLEOTIDE SEQUENCE</scope>
    <source>
        <strain evidence="4">Winter</strain>
    </source>
</reference>
<dbReference type="SUPFAM" id="SSF102705">
    <property type="entry name" value="NIF3 (NGG1p interacting factor 3)-like"/>
    <property type="match status" value="1"/>
</dbReference>
<dbReference type="AlphaFoldDB" id="Q50523"/>
<accession>Q50523</accession>
<evidence type="ECO:0000256" key="1">
    <source>
        <dbReference type="ARBA" id="ARBA00006964"/>
    </source>
</evidence>
<dbReference type="EMBL" id="U19364">
    <property type="protein sequence ID" value="AAA87434.1"/>
    <property type="molecule type" value="Genomic_DNA"/>
</dbReference>
<feature type="binding site" evidence="3">
    <location>
        <position position="183"/>
    </location>
    <ligand>
        <name>a divalent metal cation</name>
        <dbReference type="ChEBI" id="CHEBI:60240"/>
        <label>1</label>
    </ligand>
</feature>
<feature type="binding site" evidence="3">
    <location>
        <position position="49"/>
    </location>
    <ligand>
        <name>a divalent metal cation</name>
        <dbReference type="ChEBI" id="CHEBI:60240"/>
        <label>1</label>
    </ligand>
</feature>
<keyword evidence="2 3" id="KW-0479">Metal-binding</keyword>
<evidence type="ECO:0000256" key="2">
    <source>
        <dbReference type="ARBA" id="ARBA00022723"/>
    </source>
</evidence>
<reference evidence="4" key="1">
    <citation type="journal article" date="1995" name="J. Bacteriol.">
        <title>Organization and growth phase-dependent transcription of methane genes in two regions of the Methanobacterium thermoautotrophicum genome.</title>
        <authorList>
            <person name="Noelling J."/>
            <person name="Pihl T.D."/>
            <person name="Vriesema A."/>
            <person name="Reeve J.N."/>
        </authorList>
    </citation>
    <scope>NUCLEOTIDE SEQUENCE</scope>
    <source>
        <strain evidence="4">Winter</strain>
    </source>
</reference>
<feature type="binding site" evidence="3">
    <location>
        <position position="187"/>
    </location>
    <ligand>
        <name>a divalent metal cation</name>
        <dbReference type="ChEBI" id="CHEBI:60240"/>
        <label>1</label>
    </ligand>
</feature>
<dbReference type="GO" id="GO:0046872">
    <property type="term" value="F:metal ion binding"/>
    <property type="evidence" value="ECO:0007669"/>
    <property type="project" value="UniProtKB-KW"/>
</dbReference>
<organism evidence="4">
    <name type="scientific">Methanothermobacter thermautotrophicus</name>
    <name type="common">Methanobacterium thermoformicicum</name>
    <dbReference type="NCBI Taxonomy" id="145262"/>
    <lineage>
        <taxon>Archaea</taxon>
        <taxon>Methanobacteriati</taxon>
        <taxon>Methanobacteriota</taxon>
        <taxon>Methanomada group</taxon>
        <taxon>Methanobacteria</taxon>
        <taxon>Methanobacteriales</taxon>
        <taxon>Methanobacteriaceae</taxon>
        <taxon>Methanothermobacter</taxon>
    </lineage>
</organism>
<feature type="binding site" evidence="3">
    <location>
        <position position="50"/>
    </location>
    <ligand>
        <name>a divalent metal cation</name>
        <dbReference type="ChEBI" id="CHEBI:60240"/>
        <label>1</label>
    </ligand>
</feature>
<evidence type="ECO:0008006" key="5">
    <source>
        <dbReference type="Google" id="ProtNLM"/>
    </source>
</evidence>
<feature type="binding site" evidence="3">
    <location>
        <position position="68"/>
    </location>
    <ligand>
        <name>a divalent metal cation</name>
        <dbReference type="ChEBI" id="CHEBI:60240"/>
        <label>1</label>
    </ligand>
</feature>